<dbReference type="Proteomes" id="UP001139981">
    <property type="component" value="Unassembled WGS sequence"/>
</dbReference>
<dbReference type="EMBL" id="JANBVB010000002">
    <property type="protein sequence ID" value="KAJ2900867.1"/>
    <property type="molecule type" value="Genomic_DNA"/>
</dbReference>
<evidence type="ECO:0000313" key="1">
    <source>
        <dbReference type="EMBL" id="KAJ2900867.1"/>
    </source>
</evidence>
<proteinExistence type="predicted"/>
<comment type="caution">
    <text evidence="1">The sequence shown here is derived from an EMBL/GenBank/DDBJ whole genome shotgun (WGS) entry which is preliminary data.</text>
</comment>
<evidence type="ECO:0000313" key="2">
    <source>
        <dbReference type="Proteomes" id="UP001139981"/>
    </source>
</evidence>
<protein>
    <submittedName>
        <fullName evidence="1">mRNA 3'-end-processing protein rna14</fullName>
    </submittedName>
</protein>
<gene>
    <name evidence="1" type="primary">RNA14</name>
    <name evidence="1" type="ORF">IWW38_000242</name>
</gene>
<organism evidence="1 2">
    <name type="scientific">Coemansia aciculifera</name>
    <dbReference type="NCBI Taxonomy" id="417176"/>
    <lineage>
        <taxon>Eukaryota</taxon>
        <taxon>Fungi</taxon>
        <taxon>Fungi incertae sedis</taxon>
        <taxon>Zoopagomycota</taxon>
        <taxon>Kickxellomycotina</taxon>
        <taxon>Kickxellomycetes</taxon>
        <taxon>Kickxellales</taxon>
        <taxon>Kickxellaceae</taxon>
        <taxon>Coemansia</taxon>
    </lineage>
</organism>
<keyword evidence="2" id="KW-1185">Reference proteome</keyword>
<reference evidence="1" key="1">
    <citation type="submission" date="2022-07" db="EMBL/GenBank/DDBJ databases">
        <title>Phylogenomic reconstructions and comparative analyses of Kickxellomycotina fungi.</title>
        <authorList>
            <person name="Reynolds N.K."/>
            <person name="Stajich J.E."/>
            <person name="Barry K."/>
            <person name="Grigoriev I.V."/>
            <person name="Crous P."/>
            <person name="Smith M.E."/>
        </authorList>
    </citation>
    <scope>NUCLEOTIDE SEQUENCE</scope>
    <source>
        <strain evidence="1">CBS 190363</strain>
    </source>
</reference>
<sequence>MSESAPNTSESSGNPEVVKYRQRLARSSHDVEAWLGIVNYAKHAGDDALLHETYVDALKQYPSSGQLLASLAELELRRGNRQGAEAVFNSNLFSVPSIELWQCYLNYVLKSNVDSQGVVLQPERRATVMQCYKLVLDNVGYDRDAGRIWSDYIAFLNSAQTNAPYEEQQKVELLRETYQAAVAVPHLKVEEIWKNYDAFENRLDRTTARQMLSRTSPSYMTARTALRVMNKHWEDIRRSQPPYGIPAPPEWSPREIDYLEAWKKYLKWETDNPLNISDAVMLRKRIGFTYNQACMALRFYPEIWIDYAEYLSSQEQHGDALAKMHSASLALPSSLAVQFAYAEMAEKHKQPNVCKQVYEQIVKLTRAVIDSTTARYTSKLDKYEKRLLLIATKSASLDGQQDAPGAGAASEVILAESDSDSDSSDDMVDGDMDDNASDISRLEAGNATAALERIKTRTNARVASTKARMEQELGEKREHYTLCWIMYLRYTQRAEGIDAVRELLRRPRKEPSGYLTYHLFVAAAQMEYHVAKKPGVAAKLFEFYSKIYSDQSAYIVEYLSYLINSGDDTNARALFERFQGTGTGDSGDMWSTFADFEYNYGDLGSIAKLDKRFIEKFEHESVLTRLAARYSYLDADSVAVNDFGFPYRKEHRGGVVHGHAHEDAGGHGDIDSGNEVPNIAVGSVTGRHLRKGQLLVPVTPKRFVRLDASALEEYDPEVEEYVPPEPSPYGGGSMSASSDVRHTISSSGPPYSQLLEQGDILSYVAASVSTIDLQSFGPRALDVDALLDAIMQANGVGQEQMPSSYRPLAYLPSSQSHSSRQSRPAGRERERERTSRSRSKGYPGYGDGKGNIGNSRQQSSRRGMGHRQLPYGRNSYDSNVRPPKSSEYDSRRSSRGGYRGENY</sequence>
<name>A0ACC1M9P3_9FUNG</name>
<accession>A0ACC1M9P3</accession>